<dbReference type="Gene3D" id="1.20.144.10">
    <property type="entry name" value="Phosphatidic acid phosphatase type 2/haloperoxidase"/>
    <property type="match status" value="1"/>
</dbReference>
<dbReference type="InterPro" id="IPR011050">
    <property type="entry name" value="Pectin_lyase_fold/virulence"/>
</dbReference>
<evidence type="ECO:0000256" key="1">
    <source>
        <dbReference type="ARBA" id="ARBA00022729"/>
    </source>
</evidence>
<dbReference type="SMART" id="SM00014">
    <property type="entry name" value="acidPPc"/>
    <property type="match status" value="1"/>
</dbReference>
<dbReference type="Pfam" id="PF01569">
    <property type="entry name" value="PAP2"/>
    <property type="match status" value="1"/>
</dbReference>
<dbReference type="InterPro" id="IPR036938">
    <property type="entry name" value="PAP2/HPO_sf"/>
</dbReference>
<evidence type="ECO:0000256" key="2">
    <source>
        <dbReference type="SAM" id="SignalP"/>
    </source>
</evidence>
<reference evidence="4 5" key="1">
    <citation type="submission" date="2019-06" db="EMBL/GenBank/DDBJ databases">
        <title>Sequencing the genomes of 1000 actinobacteria strains.</title>
        <authorList>
            <person name="Klenk H.-P."/>
        </authorList>
    </citation>
    <scope>NUCLEOTIDE SEQUENCE [LARGE SCALE GENOMIC DNA]</scope>
    <source>
        <strain evidence="4 5">DSM 43866</strain>
    </source>
</reference>
<protein>
    <submittedName>
        <fullName evidence="4">Autotransporter-associated beta strand protein</fullName>
    </submittedName>
</protein>
<dbReference type="InterPro" id="IPR000326">
    <property type="entry name" value="PAP2/HPO"/>
</dbReference>
<name>A0A561WA93_ACTTI</name>
<dbReference type="OrthoDB" id="9805301at2"/>
<organism evidence="4 5">
    <name type="scientific">Actinoplanes teichomyceticus</name>
    <dbReference type="NCBI Taxonomy" id="1867"/>
    <lineage>
        <taxon>Bacteria</taxon>
        <taxon>Bacillati</taxon>
        <taxon>Actinomycetota</taxon>
        <taxon>Actinomycetes</taxon>
        <taxon>Micromonosporales</taxon>
        <taxon>Micromonosporaceae</taxon>
        <taxon>Actinoplanes</taxon>
    </lineage>
</organism>
<dbReference type="Pfam" id="PF12951">
    <property type="entry name" value="PATR"/>
    <property type="match status" value="1"/>
</dbReference>
<evidence type="ECO:0000313" key="4">
    <source>
        <dbReference type="EMBL" id="TWG20773.1"/>
    </source>
</evidence>
<dbReference type="EMBL" id="VIWY01000003">
    <property type="protein sequence ID" value="TWG20773.1"/>
    <property type="molecule type" value="Genomic_DNA"/>
</dbReference>
<dbReference type="RefSeq" id="WP_122979494.1">
    <property type="nucleotide sequence ID" value="NZ_BOMX01000106.1"/>
</dbReference>
<dbReference type="Proteomes" id="UP000320239">
    <property type="component" value="Unassembled WGS sequence"/>
</dbReference>
<feature type="chain" id="PRO_5039187972" evidence="2">
    <location>
        <begin position="20"/>
        <end position="625"/>
    </location>
</feature>
<feature type="signal peptide" evidence="2">
    <location>
        <begin position="1"/>
        <end position="19"/>
    </location>
</feature>
<evidence type="ECO:0000259" key="3">
    <source>
        <dbReference type="SMART" id="SM00014"/>
    </source>
</evidence>
<feature type="domain" description="Phosphatidic acid phosphatase type 2/haloperoxidase" evidence="3">
    <location>
        <begin position="185"/>
        <end position="320"/>
    </location>
</feature>
<dbReference type="PROSITE" id="PS51318">
    <property type="entry name" value="TAT"/>
    <property type="match status" value="1"/>
</dbReference>
<comment type="caution">
    <text evidence="4">The sequence shown here is derived from an EMBL/GenBank/DDBJ whole genome shotgun (WGS) entry which is preliminary data.</text>
</comment>
<proteinExistence type="predicted"/>
<dbReference type="AlphaFoldDB" id="A0A561WA93"/>
<gene>
    <name evidence="4" type="ORF">FHX34_103302</name>
</gene>
<accession>A0A561WA93</accession>
<dbReference type="InterPro" id="IPR013425">
    <property type="entry name" value="Autotrns_rpt"/>
</dbReference>
<dbReference type="NCBIfam" id="TIGR02601">
    <property type="entry name" value="autotrns_rpt"/>
    <property type="match status" value="1"/>
</dbReference>
<dbReference type="InterPro" id="IPR006311">
    <property type="entry name" value="TAT_signal"/>
</dbReference>
<evidence type="ECO:0000313" key="5">
    <source>
        <dbReference type="Proteomes" id="UP000320239"/>
    </source>
</evidence>
<sequence length="625" mass="64822">MPSLPVSRRTVLRASAAGAAGLVAGPGALAPAAPAVPAAASPAFVDSYRTNLVANLTAETNAALRILSGFGRVWSTGAAWNSGTVLDRAFLRANIRYVVKATTHRTDAEAARAFLVDRRHQSYSVTAGLGPLAELYRAGALAVTGVTAAPDTTPATTISDAVPTGAPAGSAIGAGSPTSPLGRVVTLVNTVRGGYSSGNPAKLAFQYPRPWRLTVDSEVVDTGRVDDLGYPVYDSEVVVAPALLRQRGTAPADDGGYVSGHSNALFLAALAYAYAVPERFQELVTCAYDLAHTRIVAGMHSPADVIGGRVLATALAAAILRDPENATLKAEARAQALAYFQSRVGADVHGFAHSGADEYADREHNARHVRHRHTYDLPTHGRRVPVTVPAGAEVLLETRLPYLDGEQRREVLRTTASGSGHPVLDGPEQWGRLNLFAAADGYGAFDATVAVTLDAARGGFHAADAWRNDIGGRGGLVKLGSGALTLSGDNSYRGGTTLAGGTLTAAARTALGDGDVTVSGGTLRLAAGGVRVRRDYRQSGGTLAVTADPRGRAALVIDGDATLGRDATLSVTVAPGGRHAYDAPVPVLTARRLRGRFARVVVATPGHRAELVSYRDTVAVRLRTA</sequence>
<dbReference type="SUPFAM" id="SSF48317">
    <property type="entry name" value="Acid phosphatase/Vanadium-dependent haloperoxidase"/>
    <property type="match status" value="1"/>
</dbReference>
<keyword evidence="5" id="KW-1185">Reference proteome</keyword>
<dbReference type="SUPFAM" id="SSF51126">
    <property type="entry name" value="Pectin lyase-like"/>
    <property type="match status" value="1"/>
</dbReference>
<keyword evidence="1 2" id="KW-0732">Signal</keyword>